<dbReference type="AlphaFoldDB" id="A0A1A9AJE6"/>
<dbReference type="EMBL" id="FLRD01001067">
    <property type="protein sequence ID" value="SBT56330.1"/>
    <property type="molecule type" value="Genomic_DNA"/>
</dbReference>
<proteinExistence type="predicted"/>
<dbReference type="Pfam" id="PF05795">
    <property type="entry name" value="Plasmodium_Vir"/>
    <property type="match status" value="2"/>
</dbReference>
<feature type="transmembrane region" description="Helical" evidence="1">
    <location>
        <begin position="254"/>
        <end position="278"/>
    </location>
</feature>
<gene>
    <name evidence="2" type="ORF">POVWA1_075390</name>
    <name evidence="3" type="ORF">POVWA2_090800</name>
</gene>
<sequence length="324" mass="38061">MEDYEYLLHSQRNYKKLDNSIYDSDGNPTECAKFKSQTQDYPGFYDFCIRLTGIIKNIEKIEFDNLFDNKHSTLLNIWIYDKLFSKIIKGKEHNIDKLIGWIFRLCYRDEVKICDIHTDIPDMLEFQKMKMLYDYATNYESLERNLKDNSYECTHNFKQYLDKHVNQYKDAKRKCIGEKTEKYCKLLTAIDSKYNNNELSKLECRGIRAANASFGEKFSRGRHGSSAAYEYPDSLGGSEVPEKGDSHLSNAMTFVFPLFCIILTFLILYKFTSFGSWVHSRFLKKKIIESDIDDEGTYEFLEHPHMSMNIPSQNGTHNIGYHSM</sequence>
<evidence type="ECO:0000313" key="2">
    <source>
        <dbReference type="EMBL" id="SBT56330.1"/>
    </source>
</evidence>
<dbReference type="InterPro" id="IPR008780">
    <property type="entry name" value="Plasmodium_Vir"/>
</dbReference>
<keyword evidence="1" id="KW-0812">Transmembrane</keyword>
<evidence type="ECO:0000313" key="5">
    <source>
        <dbReference type="Proteomes" id="UP000078555"/>
    </source>
</evidence>
<evidence type="ECO:0000313" key="3">
    <source>
        <dbReference type="EMBL" id="SBT59033.1"/>
    </source>
</evidence>
<keyword evidence="1" id="KW-1133">Transmembrane helix</keyword>
<dbReference type="Proteomes" id="UP000078555">
    <property type="component" value="Unassembled WGS sequence"/>
</dbReference>
<evidence type="ECO:0000256" key="1">
    <source>
        <dbReference type="SAM" id="Phobius"/>
    </source>
</evidence>
<keyword evidence="5" id="KW-1185">Reference proteome</keyword>
<evidence type="ECO:0000313" key="4">
    <source>
        <dbReference type="Proteomes" id="UP000078550"/>
    </source>
</evidence>
<organism evidence="2 5">
    <name type="scientific">Plasmodium ovale wallikeri</name>
    <dbReference type="NCBI Taxonomy" id="864142"/>
    <lineage>
        <taxon>Eukaryota</taxon>
        <taxon>Sar</taxon>
        <taxon>Alveolata</taxon>
        <taxon>Apicomplexa</taxon>
        <taxon>Aconoidasida</taxon>
        <taxon>Haemosporida</taxon>
        <taxon>Plasmodiidae</taxon>
        <taxon>Plasmodium</taxon>
        <taxon>Plasmodium (Plasmodium)</taxon>
    </lineage>
</organism>
<protein>
    <submittedName>
        <fullName evidence="2">PIR Superfamily Protein</fullName>
    </submittedName>
</protein>
<reference evidence="4 5" key="1">
    <citation type="submission" date="2016-05" db="EMBL/GenBank/DDBJ databases">
        <authorList>
            <person name="Naeem Raeece"/>
        </authorList>
    </citation>
    <scope>NUCLEOTIDE SEQUENCE [LARGE SCALE GENOMIC DNA]</scope>
</reference>
<accession>A0A1A9AJE6</accession>
<reference evidence="2" key="2">
    <citation type="submission" date="2016-05" db="EMBL/GenBank/DDBJ databases">
        <authorList>
            <person name="Lavstsen T."/>
            <person name="Jespersen J.S."/>
        </authorList>
    </citation>
    <scope>NUCLEOTIDE SEQUENCE [LARGE SCALE GENOMIC DNA]</scope>
</reference>
<dbReference type="Proteomes" id="UP000078550">
    <property type="component" value="Unassembled WGS sequence"/>
</dbReference>
<keyword evidence="1" id="KW-0472">Membrane</keyword>
<dbReference type="EMBL" id="FLRE01002800">
    <property type="protein sequence ID" value="SBT59033.1"/>
    <property type="molecule type" value="Genomic_DNA"/>
</dbReference>
<name>A0A1A9AJE6_PLAOA</name>